<evidence type="ECO:0000313" key="1">
    <source>
        <dbReference type="EMBL" id="MBA0613142.1"/>
    </source>
</evidence>
<comment type="caution">
    <text evidence="1">The sequence shown here is derived from an EMBL/GenBank/DDBJ whole genome shotgun (WGS) entry which is preliminary data.</text>
</comment>
<protein>
    <submittedName>
        <fullName evidence="1">Uncharacterized protein</fullName>
    </submittedName>
</protein>
<evidence type="ECO:0000313" key="2">
    <source>
        <dbReference type="Proteomes" id="UP000593561"/>
    </source>
</evidence>
<organism evidence="1 2">
    <name type="scientific">Gossypium davidsonii</name>
    <name type="common">Davidson's cotton</name>
    <name type="synonym">Gossypium klotzschianum subsp. davidsonii</name>
    <dbReference type="NCBI Taxonomy" id="34287"/>
    <lineage>
        <taxon>Eukaryota</taxon>
        <taxon>Viridiplantae</taxon>
        <taxon>Streptophyta</taxon>
        <taxon>Embryophyta</taxon>
        <taxon>Tracheophyta</taxon>
        <taxon>Spermatophyta</taxon>
        <taxon>Magnoliopsida</taxon>
        <taxon>eudicotyledons</taxon>
        <taxon>Gunneridae</taxon>
        <taxon>Pentapetalae</taxon>
        <taxon>rosids</taxon>
        <taxon>malvids</taxon>
        <taxon>Malvales</taxon>
        <taxon>Malvaceae</taxon>
        <taxon>Malvoideae</taxon>
        <taxon>Gossypium</taxon>
    </lineage>
</organism>
<proteinExistence type="predicted"/>
<name>A0A7J8RII1_GOSDV</name>
<reference evidence="1 2" key="1">
    <citation type="journal article" date="2019" name="Genome Biol. Evol.">
        <title>Insights into the evolution of the New World diploid cottons (Gossypium, subgenus Houzingenia) based on genome sequencing.</title>
        <authorList>
            <person name="Grover C.E."/>
            <person name="Arick M.A. 2nd"/>
            <person name="Thrash A."/>
            <person name="Conover J.L."/>
            <person name="Sanders W.S."/>
            <person name="Peterson D.G."/>
            <person name="Frelichowski J.E."/>
            <person name="Scheffler J.A."/>
            <person name="Scheffler B.E."/>
            <person name="Wendel J.F."/>
        </authorList>
    </citation>
    <scope>NUCLEOTIDE SEQUENCE [LARGE SCALE GENOMIC DNA]</scope>
    <source>
        <strain evidence="1">27</strain>
        <tissue evidence="1">Leaf</tissue>
    </source>
</reference>
<keyword evidence="2" id="KW-1185">Reference proteome</keyword>
<dbReference type="EMBL" id="JABFAC010000005">
    <property type="protein sequence ID" value="MBA0613142.1"/>
    <property type="molecule type" value="Genomic_DNA"/>
</dbReference>
<dbReference type="Proteomes" id="UP000593561">
    <property type="component" value="Unassembled WGS sequence"/>
</dbReference>
<accession>A0A7J8RII1</accession>
<dbReference type="AlphaFoldDB" id="A0A7J8RII1"/>
<sequence>MVCFLDPTYRCFTFNKVDMVLISRNILPFSNMTLEIYLGYIGSGTSIFGDP</sequence>
<gene>
    <name evidence="1" type="ORF">Godav_013642</name>
</gene>